<dbReference type="Pfam" id="PF00400">
    <property type="entry name" value="WD40"/>
    <property type="match status" value="6"/>
</dbReference>
<feature type="repeat" description="WD" evidence="6">
    <location>
        <begin position="220"/>
        <end position="261"/>
    </location>
</feature>
<dbReference type="PANTHER" id="PTHR19842:SF0">
    <property type="entry name" value="TARGET OF RAPAMYCIN COMPLEX SUBUNIT LST8"/>
    <property type="match status" value="1"/>
</dbReference>
<dbReference type="SMART" id="SM00320">
    <property type="entry name" value="WD40"/>
    <property type="match status" value="6"/>
</dbReference>
<dbReference type="GO" id="GO:0031931">
    <property type="term" value="C:TORC1 complex"/>
    <property type="evidence" value="ECO:0007669"/>
    <property type="project" value="UniProtKB-UniRule"/>
</dbReference>
<dbReference type="Gene3D" id="2.130.10.10">
    <property type="entry name" value="YVTN repeat-like/Quinoprotein amine dehydrogenase"/>
    <property type="match status" value="1"/>
</dbReference>
<dbReference type="AlphaFoldDB" id="A0A9P0AC02"/>
<evidence type="ECO:0000256" key="7">
    <source>
        <dbReference type="RuleBase" id="RU369068"/>
    </source>
</evidence>
<comment type="subcellular location">
    <subcellularLocation>
        <location evidence="1 7">Cytoplasm</location>
    </subcellularLocation>
</comment>
<dbReference type="PROSITE" id="PS00678">
    <property type="entry name" value="WD_REPEATS_1"/>
    <property type="match status" value="1"/>
</dbReference>
<evidence type="ECO:0000256" key="3">
    <source>
        <dbReference type="ARBA" id="ARBA00022490"/>
    </source>
</evidence>
<dbReference type="GO" id="GO:0051897">
    <property type="term" value="P:positive regulation of phosphatidylinositol 3-kinase/protein kinase B signal transduction"/>
    <property type="evidence" value="ECO:0007669"/>
    <property type="project" value="UniProtKB-ARBA"/>
</dbReference>
<dbReference type="Proteomes" id="UP001152759">
    <property type="component" value="Chromosome 5"/>
</dbReference>
<evidence type="ECO:0000256" key="4">
    <source>
        <dbReference type="ARBA" id="ARBA00022574"/>
    </source>
</evidence>
<organism evidence="8 9">
    <name type="scientific">Bemisia tabaci</name>
    <name type="common">Sweetpotato whitefly</name>
    <name type="synonym">Aleurodes tabaci</name>
    <dbReference type="NCBI Taxonomy" id="7038"/>
    <lineage>
        <taxon>Eukaryota</taxon>
        <taxon>Metazoa</taxon>
        <taxon>Ecdysozoa</taxon>
        <taxon>Arthropoda</taxon>
        <taxon>Hexapoda</taxon>
        <taxon>Insecta</taxon>
        <taxon>Pterygota</taxon>
        <taxon>Neoptera</taxon>
        <taxon>Paraneoptera</taxon>
        <taxon>Hemiptera</taxon>
        <taxon>Sternorrhyncha</taxon>
        <taxon>Aleyrodoidea</taxon>
        <taxon>Aleyrodidae</taxon>
        <taxon>Aleyrodinae</taxon>
        <taxon>Bemisia</taxon>
    </lineage>
</organism>
<proteinExistence type="inferred from homology"/>
<evidence type="ECO:0000256" key="2">
    <source>
        <dbReference type="ARBA" id="ARBA00009890"/>
    </source>
</evidence>
<dbReference type="GO" id="GO:0032535">
    <property type="term" value="P:regulation of cellular component size"/>
    <property type="evidence" value="ECO:0007669"/>
    <property type="project" value="UniProtKB-ARBA"/>
</dbReference>
<dbReference type="GO" id="GO:0031932">
    <property type="term" value="C:TORC2 complex"/>
    <property type="evidence" value="ECO:0007669"/>
    <property type="project" value="UniProtKB-UniRule"/>
</dbReference>
<protein>
    <recommendedName>
        <fullName evidence="7">Target of rapamycin complex subunit lst8</fullName>
        <shortName evidence="7">TORC subunit lst8</shortName>
    </recommendedName>
</protein>
<keyword evidence="5 7" id="KW-0677">Repeat</keyword>
<comment type="similarity">
    <text evidence="2 7">Belongs to the WD repeat LST8 family.</text>
</comment>
<evidence type="ECO:0000313" key="8">
    <source>
        <dbReference type="EMBL" id="CAH0389927.1"/>
    </source>
</evidence>
<dbReference type="KEGG" id="btab:109042219"/>
<dbReference type="SUPFAM" id="SSF50978">
    <property type="entry name" value="WD40 repeat-like"/>
    <property type="match status" value="1"/>
</dbReference>
<name>A0A9P0AC02_BEMTA</name>
<dbReference type="GO" id="GO:0038203">
    <property type="term" value="P:TORC2 signaling"/>
    <property type="evidence" value="ECO:0007669"/>
    <property type="project" value="UniProtKB-ARBA"/>
</dbReference>
<feature type="repeat" description="WD" evidence="6">
    <location>
        <begin position="270"/>
        <end position="304"/>
    </location>
</feature>
<keyword evidence="9" id="KW-1185">Reference proteome</keyword>
<dbReference type="InterPro" id="IPR019775">
    <property type="entry name" value="WD40_repeat_CS"/>
</dbReference>
<dbReference type="PROSITE" id="PS50294">
    <property type="entry name" value="WD_REPEATS_REGION"/>
    <property type="match status" value="2"/>
</dbReference>
<reference evidence="8" key="1">
    <citation type="submission" date="2021-12" db="EMBL/GenBank/DDBJ databases">
        <authorList>
            <person name="King R."/>
        </authorList>
    </citation>
    <scope>NUCLEOTIDE SEQUENCE</scope>
</reference>
<gene>
    <name evidence="8" type="ORF">BEMITA_LOCUS8703</name>
</gene>
<evidence type="ECO:0000256" key="5">
    <source>
        <dbReference type="ARBA" id="ARBA00022737"/>
    </source>
</evidence>
<dbReference type="InterPro" id="IPR015943">
    <property type="entry name" value="WD40/YVTN_repeat-like_dom_sf"/>
</dbReference>
<dbReference type="CDD" id="cd00200">
    <property type="entry name" value="WD40"/>
    <property type="match status" value="1"/>
</dbReference>
<keyword evidence="3 7" id="KW-0963">Cytoplasm</keyword>
<dbReference type="GO" id="GO:0005737">
    <property type="term" value="C:cytoplasm"/>
    <property type="evidence" value="ECO:0007669"/>
    <property type="project" value="UniProtKB-SubCell"/>
</dbReference>
<dbReference type="PRINTS" id="PR00320">
    <property type="entry name" value="GPROTEINBRPT"/>
</dbReference>
<dbReference type="PROSITE" id="PS50082">
    <property type="entry name" value="WD_REPEATS_2"/>
    <property type="match status" value="4"/>
</dbReference>
<evidence type="ECO:0000313" key="9">
    <source>
        <dbReference type="Proteomes" id="UP001152759"/>
    </source>
</evidence>
<dbReference type="InterPro" id="IPR037588">
    <property type="entry name" value="MLST8"/>
</dbReference>
<dbReference type="PANTHER" id="PTHR19842">
    <property type="entry name" value="G BETA-LIKE PROTEIN GBL"/>
    <property type="match status" value="1"/>
</dbReference>
<comment type="subunit">
    <text evidence="7">Part of TORC1 complex. Part of the TORC2 complex.</text>
</comment>
<dbReference type="InterPro" id="IPR020472">
    <property type="entry name" value="WD40_PAC1"/>
</dbReference>
<dbReference type="InterPro" id="IPR001680">
    <property type="entry name" value="WD40_rpt"/>
</dbReference>
<sequence>MDAHRQQLDEWIKEKEVLLVTGGYDHTIKIWQAHSGVCKQTMQHADSQVNALEITPDKHRIASAGYKHIRIYDIHGNNPNPVINYEGVSKNIVGVGFQEDGKWMFTGGEDCSARIWDLRSRTLMCQRIFQVSAPVNCVCLHPNQVELIVGDQSGIIHLWHLKTNHNEQLIPEIDASVQSIAIDSEGNYMAAVNNKGHCYIWTLTGGLGDEPTKLNPKHRIEIHNRYALKCKFSPDSTLLVTTSADQTARIWKTSDFSLIQELKTDSQRWVWDAAFTSDSKYLLTASSDGAARLWSVETGAIEREYSGHQKAITALAFSDQVPLNPQYFYEGSNDPAN</sequence>
<evidence type="ECO:0000256" key="1">
    <source>
        <dbReference type="ARBA" id="ARBA00004496"/>
    </source>
</evidence>
<comment type="function">
    <text evidence="7">Subunit of TORC1 and TORC2, which regulate cell growth and survival in response to nutrient and hormonal signals.</text>
</comment>
<evidence type="ECO:0000256" key="6">
    <source>
        <dbReference type="PROSITE-ProRule" id="PRU00221"/>
    </source>
</evidence>
<keyword evidence="4 6" id="KW-0853">WD repeat</keyword>
<dbReference type="InterPro" id="IPR036322">
    <property type="entry name" value="WD40_repeat_dom_sf"/>
</dbReference>
<feature type="repeat" description="WD" evidence="6">
    <location>
        <begin position="18"/>
        <end position="41"/>
    </location>
</feature>
<accession>A0A9P0AC02</accession>
<dbReference type="FunFam" id="2.130.10.10:FF:000505">
    <property type="entry name" value="Blast:Protein LST8 homolog"/>
    <property type="match status" value="1"/>
</dbReference>
<feature type="repeat" description="WD" evidence="6">
    <location>
        <begin position="85"/>
        <end position="126"/>
    </location>
</feature>
<dbReference type="EMBL" id="OU963866">
    <property type="protein sequence ID" value="CAH0389927.1"/>
    <property type="molecule type" value="Genomic_DNA"/>
</dbReference>
<dbReference type="GO" id="GO:0032956">
    <property type="term" value="P:regulation of actin cytoskeleton organization"/>
    <property type="evidence" value="ECO:0007669"/>
    <property type="project" value="TreeGrafter"/>
</dbReference>